<dbReference type="InterPro" id="IPR009057">
    <property type="entry name" value="Homeodomain-like_sf"/>
</dbReference>
<dbReference type="PANTHER" id="PTHR43874">
    <property type="entry name" value="TWO-COMPONENT RESPONSE REGULATOR"/>
    <property type="match status" value="1"/>
</dbReference>
<dbReference type="InterPro" id="IPR006447">
    <property type="entry name" value="Myb_dom_plants"/>
</dbReference>
<evidence type="ECO:0000256" key="2">
    <source>
        <dbReference type="ARBA" id="ARBA00023012"/>
    </source>
</evidence>
<protein>
    <recommendedName>
        <fullName evidence="7">Response regulatory domain-containing protein</fullName>
    </recommendedName>
</protein>
<keyword evidence="5" id="KW-0539">Nucleus</keyword>
<evidence type="ECO:0000313" key="8">
    <source>
        <dbReference type="EMBL" id="CAK9328479.1"/>
    </source>
</evidence>
<dbReference type="Proteomes" id="UP001642487">
    <property type="component" value="Chromosome 9"/>
</dbReference>
<keyword evidence="9" id="KW-1185">Reference proteome</keyword>
<gene>
    <name evidence="8" type="ORF">CITCOLO1_LOCUS20897</name>
</gene>
<dbReference type="SUPFAM" id="SSF46689">
    <property type="entry name" value="Homeodomain-like"/>
    <property type="match status" value="1"/>
</dbReference>
<dbReference type="SMART" id="SM00448">
    <property type="entry name" value="REC"/>
    <property type="match status" value="1"/>
</dbReference>
<dbReference type="Gene3D" id="1.10.10.60">
    <property type="entry name" value="Homeodomain-like"/>
    <property type="match status" value="1"/>
</dbReference>
<comment type="subcellular location">
    <subcellularLocation>
        <location evidence="1">Nucleus</location>
    </subcellularLocation>
</comment>
<reference evidence="8 9" key="1">
    <citation type="submission" date="2024-03" db="EMBL/GenBank/DDBJ databases">
        <authorList>
            <person name="Gkanogiannis A."/>
            <person name="Becerra Lopez-Lavalle L."/>
        </authorList>
    </citation>
    <scope>NUCLEOTIDE SEQUENCE [LARGE SCALE GENOMIC DNA]</scope>
</reference>
<evidence type="ECO:0000256" key="3">
    <source>
        <dbReference type="ARBA" id="ARBA00023015"/>
    </source>
</evidence>
<dbReference type="SUPFAM" id="SSF52172">
    <property type="entry name" value="CheY-like"/>
    <property type="match status" value="1"/>
</dbReference>
<keyword evidence="3" id="KW-0805">Transcription regulation</keyword>
<accession>A0ABP0Z7K8</accession>
<proteinExistence type="predicted"/>
<dbReference type="InterPro" id="IPR001789">
    <property type="entry name" value="Sig_transdc_resp-reg_receiver"/>
</dbReference>
<dbReference type="Gene3D" id="3.40.50.2300">
    <property type="match status" value="1"/>
</dbReference>
<dbReference type="Pfam" id="PF00072">
    <property type="entry name" value="Response_reg"/>
    <property type="match status" value="1"/>
</dbReference>
<dbReference type="InterPro" id="IPR045279">
    <property type="entry name" value="ARR-like"/>
</dbReference>
<dbReference type="InterPro" id="IPR011006">
    <property type="entry name" value="CheY-like_superfamily"/>
</dbReference>
<sequence length="329" mass="37819">MELTKKWKVCEVFRVLVVDHDSTSLKTVCKMLDLCGYEVVSANCGIDALEMVRDGENDVHLVLTELHLPDMGTYEFLEKLIMDQKTLKLPIVIMSGDDNEIAKLGCLFKGAMLHLVKPLTMKTIRNLWQFAIIKGIITPPPNINPLLFQHKHKKITKITKQLPRHSRPKLIWTQQLHNIFLHTIQAIGIDKAHPKEILQHMNVPGLRIQNISSHLQKFRLSLKRGQNTIDKKKDEESIIEFPKQQGATNSPSPSHLERQCHNRQFGPFIGQPKPLEDQEEGSLNFGSNVKHKKMTTSSQMEHQHQPYMFEVDKGGEVDAIFHTFHDQHY</sequence>
<keyword evidence="4" id="KW-0804">Transcription</keyword>
<evidence type="ECO:0000259" key="7">
    <source>
        <dbReference type="PROSITE" id="PS50110"/>
    </source>
</evidence>
<feature type="domain" description="Response regulatory" evidence="7">
    <location>
        <begin position="14"/>
        <end position="132"/>
    </location>
</feature>
<name>A0ABP0Z7K8_9ROSI</name>
<evidence type="ECO:0000313" key="9">
    <source>
        <dbReference type="Proteomes" id="UP001642487"/>
    </source>
</evidence>
<evidence type="ECO:0000256" key="1">
    <source>
        <dbReference type="ARBA" id="ARBA00004123"/>
    </source>
</evidence>
<dbReference type="PANTHER" id="PTHR43874:SF58">
    <property type="entry name" value="TWO-COMPONENT RESPONSE REGULATOR-LIKE APRR8-RELATED"/>
    <property type="match status" value="1"/>
</dbReference>
<dbReference type="PROSITE" id="PS50110">
    <property type="entry name" value="RESPONSE_REGULATORY"/>
    <property type="match status" value="1"/>
</dbReference>
<organism evidence="8 9">
    <name type="scientific">Citrullus colocynthis</name>
    <name type="common">colocynth</name>
    <dbReference type="NCBI Taxonomy" id="252529"/>
    <lineage>
        <taxon>Eukaryota</taxon>
        <taxon>Viridiplantae</taxon>
        <taxon>Streptophyta</taxon>
        <taxon>Embryophyta</taxon>
        <taxon>Tracheophyta</taxon>
        <taxon>Spermatophyta</taxon>
        <taxon>Magnoliopsida</taxon>
        <taxon>eudicotyledons</taxon>
        <taxon>Gunneridae</taxon>
        <taxon>Pentapetalae</taxon>
        <taxon>rosids</taxon>
        <taxon>fabids</taxon>
        <taxon>Cucurbitales</taxon>
        <taxon>Cucurbitaceae</taxon>
        <taxon>Benincaseae</taxon>
        <taxon>Citrullus</taxon>
    </lineage>
</organism>
<keyword evidence="2" id="KW-0902">Two-component regulatory system</keyword>
<evidence type="ECO:0000256" key="6">
    <source>
        <dbReference type="PROSITE-ProRule" id="PRU00169"/>
    </source>
</evidence>
<dbReference type="NCBIfam" id="TIGR01557">
    <property type="entry name" value="myb_SHAQKYF"/>
    <property type="match status" value="1"/>
</dbReference>
<evidence type="ECO:0000256" key="4">
    <source>
        <dbReference type="ARBA" id="ARBA00023163"/>
    </source>
</evidence>
<comment type="caution">
    <text evidence="6">Lacks conserved residue(s) required for the propagation of feature annotation.</text>
</comment>
<dbReference type="EMBL" id="OZ021743">
    <property type="protein sequence ID" value="CAK9328479.1"/>
    <property type="molecule type" value="Genomic_DNA"/>
</dbReference>
<evidence type="ECO:0000256" key="5">
    <source>
        <dbReference type="ARBA" id="ARBA00023242"/>
    </source>
</evidence>